<dbReference type="AlphaFoldDB" id="S6B5C1"/>
<dbReference type="Pfam" id="PF11333">
    <property type="entry name" value="DUF3135"/>
    <property type="match status" value="1"/>
</dbReference>
<dbReference type="KEGG" id="sdr:SCD_n01921"/>
<dbReference type="HOGENOM" id="CLU_2526272_0_0_4"/>
<evidence type="ECO:0000313" key="2">
    <source>
        <dbReference type="Proteomes" id="UP000015559"/>
    </source>
</evidence>
<keyword evidence="2" id="KW-1185">Reference proteome</keyword>
<organism evidence="1 2">
    <name type="scientific">Sulfuricella denitrificans (strain DSM 22764 / NBRC 105220 / skB26)</name>
    <dbReference type="NCBI Taxonomy" id="1163617"/>
    <lineage>
        <taxon>Bacteria</taxon>
        <taxon>Pseudomonadati</taxon>
        <taxon>Pseudomonadota</taxon>
        <taxon>Betaproteobacteria</taxon>
        <taxon>Nitrosomonadales</taxon>
        <taxon>Sulfuricellaceae</taxon>
        <taxon>Sulfuricella</taxon>
    </lineage>
</organism>
<gene>
    <name evidence="1" type="ORF">SCD_n01921</name>
</gene>
<dbReference type="Proteomes" id="UP000015559">
    <property type="component" value="Chromosome"/>
</dbReference>
<dbReference type="OrthoDB" id="9181737at2"/>
<reference evidence="1 2" key="1">
    <citation type="journal article" date="2012" name="Appl. Environ. Microbiol.">
        <title>Draft genome sequence of a psychrotolerant sulfur-oxidizing bacterium, Sulfuricella denitrificans skB26, and proteomic insights into cold adaptation.</title>
        <authorList>
            <person name="Watanabe T."/>
            <person name="Kojima H."/>
            <person name="Fukui M."/>
        </authorList>
    </citation>
    <scope>NUCLEOTIDE SEQUENCE [LARGE SCALE GENOMIC DNA]</scope>
    <source>
        <strain evidence="2">skB26</strain>
    </source>
</reference>
<accession>S6B5C1</accession>
<evidence type="ECO:0000313" key="1">
    <source>
        <dbReference type="EMBL" id="BAN35732.1"/>
    </source>
</evidence>
<dbReference type="RefSeq" id="WP_009204926.1">
    <property type="nucleotide sequence ID" value="NC_022357.1"/>
</dbReference>
<dbReference type="EMBL" id="AP013066">
    <property type="protein sequence ID" value="BAN35732.1"/>
    <property type="molecule type" value="Genomic_DNA"/>
</dbReference>
<dbReference type="InterPro" id="IPR021482">
    <property type="entry name" value="DUF3135"/>
</dbReference>
<sequence>MLRTTDIPRLRALQWRIDMARSKASNPLSACIRLYNMMWETLNGENSMMSAIGRLTGSTPASSGEGRLPHSAKILTFKPRKRLP</sequence>
<proteinExistence type="predicted"/>
<name>S6B5C1_SULDS</name>
<protein>
    <submittedName>
        <fullName evidence="1">Uncharacterized protein</fullName>
    </submittedName>
</protein>